<name>A0A1I1ZXU8_9ACTN</name>
<dbReference type="EMBL" id="FONV01000001">
    <property type="protein sequence ID" value="SFE36317.1"/>
    <property type="molecule type" value="Genomic_DNA"/>
</dbReference>
<dbReference type="Proteomes" id="UP000199645">
    <property type="component" value="Unassembled WGS sequence"/>
</dbReference>
<keyword evidence="2" id="KW-1185">Reference proteome</keyword>
<accession>A0A1I1ZXU8</accession>
<sequence length="35" mass="3562">MRYRTAVVIPASRFELILVSGMAGSGCATGAGCCL</sequence>
<evidence type="ECO:0000313" key="1">
    <source>
        <dbReference type="EMBL" id="SFE36317.1"/>
    </source>
</evidence>
<dbReference type="STRING" id="35752.SAMN05421541_101355"/>
<proteinExistence type="predicted"/>
<organism evidence="1 2">
    <name type="scientific">Actinoplanes philippinensis</name>
    <dbReference type="NCBI Taxonomy" id="35752"/>
    <lineage>
        <taxon>Bacteria</taxon>
        <taxon>Bacillati</taxon>
        <taxon>Actinomycetota</taxon>
        <taxon>Actinomycetes</taxon>
        <taxon>Micromonosporales</taxon>
        <taxon>Micromonosporaceae</taxon>
        <taxon>Actinoplanes</taxon>
    </lineage>
</organism>
<gene>
    <name evidence="1" type="ORF">SAMN05421541_101355</name>
</gene>
<evidence type="ECO:0000313" key="2">
    <source>
        <dbReference type="Proteomes" id="UP000199645"/>
    </source>
</evidence>
<dbReference type="PROSITE" id="PS51257">
    <property type="entry name" value="PROKAR_LIPOPROTEIN"/>
    <property type="match status" value="1"/>
</dbReference>
<dbReference type="AlphaFoldDB" id="A0A1I1ZXU8"/>
<reference evidence="1 2" key="1">
    <citation type="submission" date="2016-10" db="EMBL/GenBank/DDBJ databases">
        <authorList>
            <person name="de Groot N.N."/>
        </authorList>
    </citation>
    <scope>NUCLEOTIDE SEQUENCE [LARGE SCALE GENOMIC DNA]</scope>
    <source>
        <strain evidence="1 2">DSM 43019</strain>
    </source>
</reference>
<protein>
    <submittedName>
        <fullName evidence="1">Uncharacterized protein</fullName>
    </submittedName>
</protein>